<accession>A0A1C7LX71</accession>
<dbReference type="OrthoDB" id="2748218at2759"/>
<protein>
    <submittedName>
        <fullName evidence="1">Uncharacterized protein</fullName>
    </submittedName>
</protein>
<proteinExistence type="predicted"/>
<gene>
    <name evidence="1" type="ORF">A0H81_12545</name>
</gene>
<keyword evidence="2" id="KW-1185">Reference proteome</keyword>
<sequence length="131" mass="14959">MLRLLLPLNDTVVLFLHPDDTQLSAPHVVQVTIKSDLPETVNIIAAFYLVHHDITDLVNRIVTAHLQNPLPSFMIFEDSRYTLQATHTKWPFGKTIAFSWGEDTIMACEDKWTFVFKPGAPLVQRRNVYGV</sequence>
<dbReference type="Proteomes" id="UP000092993">
    <property type="component" value="Unassembled WGS sequence"/>
</dbReference>
<evidence type="ECO:0000313" key="1">
    <source>
        <dbReference type="EMBL" id="OBZ67414.1"/>
    </source>
</evidence>
<dbReference type="EMBL" id="LUGG01000024">
    <property type="protein sequence ID" value="OBZ67414.1"/>
    <property type="molecule type" value="Genomic_DNA"/>
</dbReference>
<organism evidence="1 2">
    <name type="scientific">Grifola frondosa</name>
    <name type="common">Maitake</name>
    <name type="synonym">Polyporus frondosus</name>
    <dbReference type="NCBI Taxonomy" id="5627"/>
    <lineage>
        <taxon>Eukaryota</taxon>
        <taxon>Fungi</taxon>
        <taxon>Dikarya</taxon>
        <taxon>Basidiomycota</taxon>
        <taxon>Agaricomycotina</taxon>
        <taxon>Agaricomycetes</taxon>
        <taxon>Polyporales</taxon>
        <taxon>Grifolaceae</taxon>
        <taxon>Grifola</taxon>
    </lineage>
</organism>
<evidence type="ECO:0000313" key="2">
    <source>
        <dbReference type="Proteomes" id="UP000092993"/>
    </source>
</evidence>
<reference evidence="1 2" key="1">
    <citation type="submission" date="2016-03" db="EMBL/GenBank/DDBJ databases">
        <title>Whole genome sequencing of Grifola frondosa 9006-11.</title>
        <authorList>
            <person name="Min B."/>
            <person name="Park H."/>
            <person name="Kim J.-G."/>
            <person name="Cho H."/>
            <person name="Oh Y.-L."/>
            <person name="Kong W.-S."/>
            <person name="Choi I.-G."/>
        </authorList>
    </citation>
    <scope>NUCLEOTIDE SEQUENCE [LARGE SCALE GENOMIC DNA]</scope>
    <source>
        <strain evidence="1 2">9006-11</strain>
    </source>
</reference>
<dbReference type="AlphaFoldDB" id="A0A1C7LX71"/>
<name>A0A1C7LX71_GRIFR</name>
<comment type="caution">
    <text evidence="1">The sequence shown here is derived from an EMBL/GenBank/DDBJ whole genome shotgun (WGS) entry which is preliminary data.</text>
</comment>